<dbReference type="EMBL" id="QGKY02000089">
    <property type="protein sequence ID" value="KAF2609924.1"/>
    <property type="molecule type" value="Genomic_DNA"/>
</dbReference>
<name>A0A8S9LQP2_BRACR</name>
<evidence type="ECO:0000313" key="2">
    <source>
        <dbReference type="EMBL" id="KAF2609924.1"/>
    </source>
</evidence>
<proteinExistence type="predicted"/>
<comment type="caution">
    <text evidence="2">The sequence shown here is derived from an EMBL/GenBank/DDBJ whole genome shotgun (WGS) entry which is preliminary data.</text>
</comment>
<accession>A0A8S9LQP2</accession>
<gene>
    <name evidence="2" type="ORF">F2Q70_00011870</name>
</gene>
<protein>
    <submittedName>
        <fullName evidence="2">Uncharacterized protein</fullName>
    </submittedName>
</protein>
<sequence length="127" mass="14880">MLNERRFDTGSTSAAPPPPPVLDRDPWPREREADPIPLFAHFDDPRTAVRSTKCINREIRDEWDDYDRLFYNEWLKVSIEPTRFMDPDVIRRLGIREDLEDMDADGTHLIELPRRSVTVFLEGLASI</sequence>
<dbReference type="AlphaFoldDB" id="A0A8S9LQP2"/>
<feature type="region of interest" description="Disordered" evidence="1">
    <location>
        <begin position="1"/>
        <end position="31"/>
    </location>
</feature>
<reference evidence="2" key="1">
    <citation type="submission" date="2019-12" db="EMBL/GenBank/DDBJ databases">
        <title>Genome sequencing and annotation of Brassica cretica.</title>
        <authorList>
            <person name="Studholme D.J."/>
            <person name="Sarris P.F."/>
        </authorList>
    </citation>
    <scope>NUCLEOTIDE SEQUENCE</scope>
    <source>
        <strain evidence="2">PFS-102/07</strain>
        <tissue evidence="2">Leaf</tissue>
    </source>
</reference>
<organism evidence="2">
    <name type="scientific">Brassica cretica</name>
    <name type="common">Mustard</name>
    <dbReference type="NCBI Taxonomy" id="69181"/>
    <lineage>
        <taxon>Eukaryota</taxon>
        <taxon>Viridiplantae</taxon>
        <taxon>Streptophyta</taxon>
        <taxon>Embryophyta</taxon>
        <taxon>Tracheophyta</taxon>
        <taxon>Spermatophyta</taxon>
        <taxon>Magnoliopsida</taxon>
        <taxon>eudicotyledons</taxon>
        <taxon>Gunneridae</taxon>
        <taxon>Pentapetalae</taxon>
        <taxon>rosids</taxon>
        <taxon>malvids</taxon>
        <taxon>Brassicales</taxon>
        <taxon>Brassicaceae</taxon>
        <taxon>Brassiceae</taxon>
        <taxon>Brassica</taxon>
    </lineage>
</organism>
<evidence type="ECO:0000256" key="1">
    <source>
        <dbReference type="SAM" id="MobiDB-lite"/>
    </source>
</evidence>
<feature type="compositionally biased region" description="Basic and acidic residues" evidence="1">
    <location>
        <begin position="22"/>
        <end position="31"/>
    </location>
</feature>